<evidence type="ECO:0000259" key="1">
    <source>
        <dbReference type="Pfam" id="PF00652"/>
    </source>
</evidence>
<dbReference type="KEGG" id="pfj:MYCFIDRAFT_177933"/>
<dbReference type="Proteomes" id="UP000016932">
    <property type="component" value="Unassembled WGS sequence"/>
</dbReference>
<reference evidence="2 3" key="1">
    <citation type="journal article" date="2012" name="PLoS Pathog.">
        <title>Diverse lifestyles and strategies of plant pathogenesis encoded in the genomes of eighteen Dothideomycetes fungi.</title>
        <authorList>
            <person name="Ohm R.A."/>
            <person name="Feau N."/>
            <person name="Henrissat B."/>
            <person name="Schoch C.L."/>
            <person name="Horwitz B.A."/>
            <person name="Barry K.W."/>
            <person name="Condon B.J."/>
            <person name="Copeland A.C."/>
            <person name="Dhillon B."/>
            <person name="Glaser F."/>
            <person name="Hesse C.N."/>
            <person name="Kosti I."/>
            <person name="LaButti K."/>
            <person name="Lindquist E.A."/>
            <person name="Lucas S."/>
            <person name="Salamov A.A."/>
            <person name="Bradshaw R.E."/>
            <person name="Ciuffetti L."/>
            <person name="Hamelin R.C."/>
            <person name="Kema G.H.J."/>
            <person name="Lawrence C."/>
            <person name="Scott J.A."/>
            <person name="Spatafora J.W."/>
            <person name="Turgeon B.G."/>
            <person name="de Wit P.J.G.M."/>
            <person name="Zhong S."/>
            <person name="Goodwin S.B."/>
            <person name="Grigoriev I.V."/>
        </authorList>
    </citation>
    <scope>NUCLEOTIDE SEQUENCE [LARGE SCALE GENOMIC DNA]</scope>
    <source>
        <strain evidence="2 3">CIRAD86</strain>
    </source>
</reference>
<keyword evidence="3" id="KW-1185">Reference proteome</keyword>
<sequence length="325" mass="36133">MSPATPNAGALGHASNDIPTNQPSCPAPLHQHLLSFYADLLDRLCWLSMRCVMMNAVQQRLLLVPQCSVTSVAERTHFRLTSTGGTHRSSVHHEVKPWPRVTSHNWNWIPTGLLFNAASFHCLTITIHDTISFAKCDGSVEQIWQVGQNGTWIRALDKPGCLTVGNGHVTFGKCNEEEWIYSRYGLIQEVRSRMCLTEGKDGMVVVAEYAEWMAVVSFSVMPIAFFGWCEAQAWIPEEVIGAKSSHSGFLSVLTPFQSLRAFARKLFIVVPARLVCSSEILPVVKTSIPHLICDSRRIAQMVSFGGKNDEKQKLDNAVISGYVYI</sequence>
<dbReference type="HOGENOM" id="CLU_855625_0_0_1"/>
<dbReference type="InterPro" id="IPR035992">
    <property type="entry name" value="Ricin_B-like_lectins"/>
</dbReference>
<dbReference type="STRING" id="383855.M3APG7"/>
<dbReference type="VEuPathDB" id="FungiDB:MYCFIDRAFT_177933"/>
<dbReference type="Pfam" id="PF00652">
    <property type="entry name" value="Ricin_B_lectin"/>
    <property type="match status" value="1"/>
</dbReference>
<dbReference type="OrthoDB" id="5795902at2759"/>
<dbReference type="InterPro" id="IPR000772">
    <property type="entry name" value="Ricin_B_lectin"/>
</dbReference>
<name>M3APG7_PSEFD</name>
<gene>
    <name evidence="2" type="ORF">MYCFIDRAFT_177933</name>
</gene>
<dbReference type="EMBL" id="KB446562">
    <property type="protein sequence ID" value="EME79317.1"/>
    <property type="molecule type" value="Genomic_DNA"/>
</dbReference>
<evidence type="ECO:0000313" key="2">
    <source>
        <dbReference type="EMBL" id="EME79317.1"/>
    </source>
</evidence>
<feature type="domain" description="Ricin B lectin" evidence="1">
    <location>
        <begin position="111"/>
        <end position="201"/>
    </location>
</feature>
<dbReference type="AlphaFoldDB" id="M3APG7"/>
<dbReference type="GeneID" id="19333865"/>
<dbReference type="SUPFAM" id="SSF50370">
    <property type="entry name" value="Ricin B-like lectins"/>
    <property type="match status" value="1"/>
</dbReference>
<protein>
    <submittedName>
        <fullName evidence="2">Carbohydrate-binding module family 13 protein</fullName>
    </submittedName>
</protein>
<proteinExistence type="predicted"/>
<accession>M3APG7</accession>
<organism evidence="2 3">
    <name type="scientific">Pseudocercospora fijiensis (strain CIRAD86)</name>
    <name type="common">Black leaf streak disease fungus</name>
    <name type="synonym">Mycosphaerella fijiensis</name>
    <dbReference type="NCBI Taxonomy" id="383855"/>
    <lineage>
        <taxon>Eukaryota</taxon>
        <taxon>Fungi</taxon>
        <taxon>Dikarya</taxon>
        <taxon>Ascomycota</taxon>
        <taxon>Pezizomycotina</taxon>
        <taxon>Dothideomycetes</taxon>
        <taxon>Dothideomycetidae</taxon>
        <taxon>Mycosphaerellales</taxon>
        <taxon>Mycosphaerellaceae</taxon>
        <taxon>Pseudocercospora</taxon>
    </lineage>
</organism>
<dbReference type="RefSeq" id="XP_007930066.1">
    <property type="nucleotide sequence ID" value="XM_007931875.1"/>
</dbReference>
<dbReference type="Gene3D" id="2.80.10.50">
    <property type="match status" value="1"/>
</dbReference>
<evidence type="ECO:0000313" key="3">
    <source>
        <dbReference type="Proteomes" id="UP000016932"/>
    </source>
</evidence>